<dbReference type="FunCoup" id="A0A139WIR0">
    <property type="interactions" value="375"/>
</dbReference>
<sequence>MPFPVKSHSILFETLLKRLAEKGHEVDYVTHFLSEKTPERYNELSIRGSLPLFHNNFSVKALKDHSVYETIKFVTTSGGVDANSAIMKTAVLQSLKNTTKQYDLIITHLFGSDAMLGFGHLFNAPIVSITTCAVLPWAHGRIANPDNPSYVPNFYTSFLPKMNLYERIENTILWIMTRIWYNYLTMAPSNRLVKDFFGPDTPSLENLIQNTSLVLVNSHFSMQQVRPTVPNFIEVGGLHIREPQPLPKDLENLVSNNTFGVVYLSMGSMVITETFEPEILQAMFDAFAELPYTVLWKASPEKFPKGLTIPENIHFKTWMPQIDILCHPNVKLFISHGGLLGSQEAVYCAVPRIGIPLYGDQEANIHKSEKLGIAIKLAYGSITKDSFLETVKRVLEDLSYRHNVQKISQIFKDRPMSPLDTAVYWVEYVIKYKGAPHLRSVGADLPWYQYYLIDVAVILLFGLFVKFQDLENLVSNNTFGVVYLSMGSMVRTESFKPEILQAMFDAFAELPYTVLWKASPEKFPKGLKIPENIHFKTWMPQIDILCHPNVKLFISHGGLLGSQEAVYCAIPRIGIPFFDDQELNIVTSEKLGIAKKLSYGHINKNTLLNTITELFEDLKYNELSLYGTLPDHVNNLSIEGMQNQTIYQRIKFMTRTAGVEAFSRILQTPVLRNLRNTTKKYHLIIVHQFGCDVMLGFGFLFNAPVISYVTSVSPPWIDDRIGNPDNPSYIQSHFSRSSAKMSLYERVENTIFWISARFWYSFFSGRSDQLVKDFFGHKTPSLENLIRNDSLVLVNSHFSLQQVRPLVPNFIEVGGLHIREPQPLPKDLENLVSNNKFGVIYLSMGSMIMTETYDPEILQAMFDAFAELPYTVLWKASPEKFPKGLKIPENIHFKMWMPQIDILCHPNVKLFISHGGMLGSQEAVYCAVPRIGVPIYADQERNIVTSEKLGIAKKLSYDHINKNTFLHTIKELIEDLKYVWLKKKLLLSNFC</sequence>
<name>A0A139WIR0_TRICA</name>
<dbReference type="AlphaFoldDB" id="A0A139WIR0"/>
<evidence type="ECO:0000256" key="2">
    <source>
        <dbReference type="ARBA" id="ARBA00022676"/>
    </source>
</evidence>
<reference evidence="4 5" key="2">
    <citation type="journal article" date="2010" name="Nucleic Acids Res.">
        <title>BeetleBase in 2010: revisions to provide comprehensive genomic information for Tribolium castaneum.</title>
        <authorList>
            <person name="Kim H.S."/>
            <person name="Murphy T."/>
            <person name="Xia J."/>
            <person name="Caragea D."/>
            <person name="Park Y."/>
            <person name="Beeman R.W."/>
            <person name="Lorenzen M.D."/>
            <person name="Butcher S."/>
            <person name="Manak J.R."/>
            <person name="Brown S.J."/>
        </authorList>
    </citation>
    <scope>GENOME REANNOTATION</scope>
    <source>
        <strain evidence="4 5">Georgia GA2</strain>
    </source>
</reference>
<dbReference type="eggNOG" id="KOG1192">
    <property type="taxonomic scope" value="Eukaryota"/>
</dbReference>
<reference evidence="4 5" key="1">
    <citation type="journal article" date="2008" name="Nature">
        <title>The genome of the model beetle and pest Tribolium castaneum.</title>
        <authorList>
            <consortium name="Tribolium Genome Sequencing Consortium"/>
            <person name="Richards S."/>
            <person name="Gibbs R.A."/>
            <person name="Weinstock G.M."/>
            <person name="Brown S.J."/>
            <person name="Denell R."/>
            <person name="Beeman R.W."/>
            <person name="Gibbs R."/>
            <person name="Beeman R.W."/>
            <person name="Brown S.J."/>
            <person name="Bucher G."/>
            <person name="Friedrich M."/>
            <person name="Grimmelikhuijzen C.J."/>
            <person name="Klingler M."/>
            <person name="Lorenzen M."/>
            <person name="Richards S."/>
            <person name="Roth S."/>
            <person name="Schroder R."/>
            <person name="Tautz D."/>
            <person name="Zdobnov E.M."/>
            <person name="Muzny D."/>
            <person name="Gibbs R.A."/>
            <person name="Weinstock G.M."/>
            <person name="Attaway T."/>
            <person name="Bell S."/>
            <person name="Buhay C.J."/>
            <person name="Chandrabose M.N."/>
            <person name="Chavez D."/>
            <person name="Clerk-Blankenburg K.P."/>
            <person name="Cree A."/>
            <person name="Dao M."/>
            <person name="Davis C."/>
            <person name="Chacko J."/>
            <person name="Dinh H."/>
            <person name="Dugan-Rocha S."/>
            <person name="Fowler G."/>
            <person name="Garner T.T."/>
            <person name="Garnes J."/>
            <person name="Gnirke A."/>
            <person name="Hawes A."/>
            <person name="Hernandez J."/>
            <person name="Hines S."/>
            <person name="Holder M."/>
            <person name="Hume J."/>
            <person name="Jhangiani S.N."/>
            <person name="Joshi V."/>
            <person name="Khan Z.M."/>
            <person name="Jackson L."/>
            <person name="Kovar C."/>
            <person name="Kowis A."/>
            <person name="Lee S."/>
            <person name="Lewis L.R."/>
            <person name="Margolis J."/>
            <person name="Morgan M."/>
            <person name="Nazareth L.V."/>
            <person name="Nguyen N."/>
            <person name="Okwuonu G."/>
            <person name="Parker D."/>
            <person name="Richards S."/>
            <person name="Ruiz S.J."/>
            <person name="Santibanez J."/>
            <person name="Savard J."/>
            <person name="Scherer S.E."/>
            <person name="Schneider B."/>
            <person name="Sodergren E."/>
            <person name="Tautz D."/>
            <person name="Vattahil S."/>
            <person name="Villasana D."/>
            <person name="White C.S."/>
            <person name="Wright R."/>
            <person name="Park Y."/>
            <person name="Beeman R.W."/>
            <person name="Lord J."/>
            <person name="Oppert B."/>
            <person name="Lorenzen M."/>
            <person name="Brown S."/>
            <person name="Wang L."/>
            <person name="Savard J."/>
            <person name="Tautz D."/>
            <person name="Richards S."/>
            <person name="Weinstock G."/>
            <person name="Gibbs R.A."/>
            <person name="Liu Y."/>
            <person name="Worley K."/>
            <person name="Weinstock G."/>
            <person name="Elsik C.G."/>
            <person name="Reese J.T."/>
            <person name="Elhaik E."/>
            <person name="Landan G."/>
            <person name="Graur D."/>
            <person name="Arensburger P."/>
            <person name="Atkinson P."/>
            <person name="Beeman R.W."/>
            <person name="Beidler J."/>
            <person name="Brown S.J."/>
            <person name="Demuth J.P."/>
            <person name="Drury D.W."/>
            <person name="Du Y.Z."/>
            <person name="Fujiwara H."/>
            <person name="Lorenzen M."/>
            <person name="Maselli V."/>
            <person name="Osanai M."/>
            <person name="Park Y."/>
            <person name="Robertson H.M."/>
            <person name="Tu Z."/>
            <person name="Wang J.J."/>
            <person name="Wang S."/>
            <person name="Richards S."/>
            <person name="Song H."/>
            <person name="Zhang L."/>
            <person name="Sodergren E."/>
            <person name="Werner D."/>
            <person name="Stanke M."/>
            <person name="Morgenstern B."/>
            <person name="Solovyev V."/>
            <person name="Kosarev P."/>
            <person name="Brown G."/>
            <person name="Chen H.C."/>
            <person name="Ermolaeva O."/>
            <person name="Hlavina W."/>
            <person name="Kapustin Y."/>
            <person name="Kiryutin B."/>
            <person name="Kitts P."/>
            <person name="Maglott D."/>
            <person name="Pruitt K."/>
            <person name="Sapojnikov V."/>
            <person name="Souvorov A."/>
            <person name="Mackey A.J."/>
            <person name="Waterhouse R.M."/>
            <person name="Wyder S."/>
            <person name="Zdobnov E.M."/>
            <person name="Zdobnov E.M."/>
            <person name="Wyder S."/>
            <person name="Kriventseva E.V."/>
            <person name="Kadowaki T."/>
            <person name="Bork P."/>
            <person name="Aranda M."/>
            <person name="Bao R."/>
            <person name="Beermann A."/>
            <person name="Berns N."/>
            <person name="Bolognesi R."/>
            <person name="Bonneton F."/>
            <person name="Bopp D."/>
            <person name="Brown S.J."/>
            <person name="Bucher G."/>
            <person name="Butts T."/>
            <person name="Chaumot A."/>
            <person name="Denell R.E."/>
            <person name="Ferrier D.E."/>
            <person name="Friedrich M."/>
            <person name="Gordon C.M."/>
            <person name="Jindra M."/>
            <person name="Klingler M."/>
            <person name="Lan Q."/>
            <person name="Lattorff H.M."/>
            <person name="Laudet V."/>
            <person name="von Levetsow C."/>
            <person name="Liu Z."/>
            <person name="Lutz R."/>
            <person name="Lynch J.A."/>
            <person name="da Fonseca R.N."/>
            <person name="Posnien N."/>
            <person name="Reuter R."/>
            <person name="Roth S."/>
            <person name="Savard J."/>
            <person name="Schinko J.B."/>
            <person name="Schmitt C."/>
            <person name="Schoppmeier M."/>
            <person name="Schroder R."/>
            <person name="Shippy T.D."/>
            <person name="Simonnet F."/>
            <person name="Marques-Souza H."/>
            <person name="Tautz D."/>
            <person name="Tomoyasu Y."/>
            <person name="Trauner J."/>
            <person name="Van der Zee M."/>
            <person name="Vervoort M."/>
            <person name="Wittkopp N."/>
            <person name="Wimmer E.A."/>
            <person name="Yang X."/>
            <person name="Jones A.K."/>
            <person name="Sattelle D.B."/>
            <person name="Ebert P.R."/>
            <person name="Nelson D."/>
            <person name="Scott J.G."/>
            <person name="Beeman R.W."/>
            <person name="Muthukrishnan S."/>
            <person name="Kramer K.J."/>
            <person name="Arakane Y."/>
            <person name="Beeman R.W."/>
            <person name="Zhu Q."/>
            <person name="Hogenkamp D."/>
            <person name="Dixit R."/>
            <person name="Oppert B."/>
            <person name="Jiang H."/>
            <person name="Zou Z."/>
            <person name="Marshall J."/>
            <person name="Elpidina E."/>
            <person name="Vinokurov K."/>
            <person name="Oppert C."/>
            <person name="Zou Z."/>
            <person name="Evans J."/>
            <person name="Lu Z."/>
            <person name="Zhao P."/>
            <person name="Sumathipala N."/>
            <person name="Altincicek B."/>
            <person name="Vilcinskas A."/>
            <person name="Williams M."/>
            <person name="Hultmark D."/>
            <person name="Hetru C."/>
            <person name="Jiang H."/>
            <person name="Grimmelikhuijzen C.J."/>
            <person name="Hauser F."/>
            <person name="Cazzamali G."/>
            <person name="Williamson M."/>
            <person name="Park Y."/>
            <person name="Li B."/>
            <person name="Tanaka Y."/>
            <person name="Predel R."/>
            <person name="Neupert S."/>
            <person name="Schachtner J."/>
            <person name="Verleyen P."/>
            <person name="Raible F."/>
            <person name="Bork P."/>
            <person name="Friedrich M."/>
            <person name="Walden K.K."/>
            <person name="Robertson H.M."/>
            <person name="Angeli S."/>
            <person name="Foret S."/>
            <person name="Bucher G."/>
            <person name="Schuetz S."/>
            <person name="Maleszka R."/>
            <person name="Wimmer E.A."/>
            <person name="Beeman R.W."/>
            <person name="Lorenzen M."/>
            <person name="Tomoyasu Y."/>
            <person name="Miller S.C."/>
            <person name="Grossmann D."/>
            <person name="Bucher G."/>
        </authorList>
    </citation>
    <scope>NUCLEOTIDE SEQUENCE [LARGE SCALE GENOMIC DNA]</scope>
    <source>
        <strain evidence="4 5">Georgia GA2</strain>
    </source>
</reference>
<dbReference type="SUPFAM" id="SSF53756">
    <property type="entry name" value="UDP-Glycosyltransferase/glycogen phosphorylase"/>
    <property type="match status" value="3"/>
</dbReference>
<dbReference type="PANTHER" id="PTHR48043">
    <property type="entry name" value="EG:EG0003.4 PROTEIN-RELATED"/>
    <property type="match status" value="1"/>
</dbReference>
<evidence type="ECO:0000313" key="4">
    <source>
        <dbReference type="EMBL" id="KYB27843.1"/>
    </source>
</evidence>
<dbReference type="InterPro" id="IPR050271">
    <property type="entry name" value="UDP-glycosyltransferase"/>
</dbReference>
<keyword evidence="2" id="KW-0328">Glycosyltransferase</keyword>
<dbReference type="Gene3D" id="3.40.50.2000">
    <property type="entry name" value="Glycogen Phosphorylase B"/>
    <property type="match status" value="3"/>
</dbReference>
<dbReference type="GO" id="GO:0008194">
    <property type="term" value="F:UDP-glycosyltransferase activity"/>
    <property type="evidence" value="ECO:0000318"/>
    <property type="project" value="GO_Central"/>
</dbReference>
<dbReference type="CDD" id="cd03784">
    <property type="entry name" value="GT1_Gtf-like"/>
    <property type="match status" value="3"/>
</dbReference>
<dbReference type="Proteomes" id="UP000007266">
    <property type="component" value="Linkage group 4"/>
</dbReference>
<dbReference type="FunFam" id="3.40.50.2000:FF:000189">
    <property type="entry name" value="UDP-glucuronosyltransferase 2B14-like Protein"/>
    <property type="match status" value="3"/>
</dbReference>
<dbReference type="STRING" id="7070.A0A139WIR0"/>
<evidence type="ECO:0000256" key="3">
    <source>
        <dbReference type="ARBA" id="ARBA00022679"/>
    </source>
</evidence>
<keyword evidence="3" id="KW-0808">Transferase</keyword>
<protein>
    <submittedName>
        <fullName evidence="4">Uncharacterized protein</fullName>
    </submittedName>
</protein>
<organism evidence="4 5">
    <name type="scientific">Tribolium castaneum</name>
    <name type="common">Red flour beetle</name>
    <dbReference type="NCBI Taxonomy" id="7070"/>
    <lineage>
        <taxon>Eukaryota</taxon>
        <taxon>Metazoa</taxon>
        <taxon>Ecdysozoa</taxon>
        <taxon>Arthropoda</taxon>
        <taxon>Hexapoda</taxon>
        <taxon>Insecta</taxon>
        <taxon>Pterygota</taxon>
        <taxon>Neoptera</taxon>
        <taxon>Endopterygota</taxon>
        <taxon>Coleoptera</taxon>
        <taxon>Polyphaga</taxon>
        <taxon>Cucujiformia</taxon>
        <taxon>Tenebrionidae</taxon>
        <taxon>Tenebrionidae incertae sedis</taxon>
        <taxon>Tribolium</taxon>
    </lineage>
</organism>
<keyword evidence="5" id="KW-1185">Reference proteome</keyword>
<dbReference type="Pfam" id="PF00201">
    <property type="entry name" value="UDPGT"/>
    <property type="match status" value="3"/>
</dbReference>
<comment type="similarity">
    <text evidence="1">Belongs to the UDP-glycosyltransferase family.</text>
</comment>
<dbReference type="PANTHER" id="PTHR48043:SF145">
    <property type="entry name" value="FI06409P-RELATED"/>
    <property type="match status" value="1"/>
</dbReference>
<dbReference type="EMBL" id="KQ971338">
    <property type="protein sequence ID" value="KYB27843.1"/>
    <property type="molecule type" value="Genomic_DNA"/>
</dbReference>
<dbReference type="OMA" id="VLYNPQY"/>
<evidence type="ECO:0000313" key="5">
    <source>
        <dbReference type="Proteomes" id="UP000007266"/>
    </source>
</evidence>
<evidence type="ECO:0000256" key="1">
    <source>
        <dbReference type="ARBA" id="ARBA00009995"/>
    </source>
</evidence>
<dbReference type="InParanoid" id="A0A139WIR0"/>
<proteinExistence type="inferred from homology"/>
<gene>
    <name evidence="4" type="primary">AUGUSTUS-3.0.2_32756</name>
    <name evidence="4" type="ORF">TcasGA2_TC032756</name>
</gene>
<dbReference type="InterPro" id="IPR002213">
    <property type="entry name" value="UDP_glucos_trans"/>
</dbReference>
<accession>A0A139WIR0</accession>